<reference evidence="10" key="1">
    <citation type="submission" date="2023-07" db="EMBL/GenBank/DDBJ databases">
        <title>Genomic Encyclopedia of Type Strains, Phase IV (KMG-IV): sequencing the most valuable type-strain genomes for metagenomic binning, comparative biology and taxonomic classification.</title>
        <authorList>
            <person name="Goeker M."/>
        </authorList>
    </citation>
    <scope>NUCLEOTIDE SEQUENCE</scope>
    <source>
        <strain evidence="10">DSM 23947</strain>
    </source>
</reference>
<dbReference type="InterPro" id="IPR011712">
    <property type="entry name" value="Sig_transdc_His_kin_sub3_dim/P"/>
</dbReference>
<feature type="transmembrane region" description="Helical" evidence="8">
    <location>
        <begin position="140"/>
        <end position="160"/>
    </location>
</feature>
<dbReference type="InterPro" id="IPR050482">
    <property type="entry name" value="Sensor_HK_TwoCompSys"/>
</dbReference>
<dbReference type="GO" id="GO:0046983">
    <property type="term" value="F:protein dimerization activity"/>
    <property type="evidence" value="ECO:0007669"/>
    <property type="project" value="InterPro"/>
</dbReference>
<evidence type="ECO:0000256" key="2">
    <source>
        <dbReference type="ARBA" id="ARBA00012438"/>
    </source>
</evidence>
<evidence type="ECO:0000256" key="8">
    <source>
        <dbReference type="SAM" id="Phobius"/>
    </source>
</evidence>
<protein>
    <recommendedName>
        <fullName evidence="2">histidine kinase</fullName>
        <ecNumber evidence="2">2.7.13.3</ecNumber>
    </recommendedName>
</protein>
<dbReference type="AlphaFoldDB" id="A0AAJ1T370"/>
<feature type="transmembrane region" description="Helical" evidence="8">
    <location>
        <begin position="234"/>
        <end position="255"/>
    </location>
</feature>
<evidence type="ECO:0000256" key="5">
    <source>
        <dbReference type="ARBA" id="ARBA00022777"/>
    </source>
</evidence>
<accession>A0AAJ1T370</accession>
<dbReference type="InterPro" id="IPR005467">
    <property type="entry name" value="His_kinase_dom"/>
</dbReference>
<keyword evidence="7" id="KW-0902">Two-component regulatory system</keyword>
<keyword evidence="6" id="KW-0067">ATP-binding</keyword>
<dbReference type="RefSeq" id="WP_307258382.1">
    <property type="nucleotide sequence ID" value="NZ_JAUSUC010000046.1"/>
</dbReference>
<feature type="transmembrane region" description="Helical" evidence="8">
    <location>
        <begin position="302"/>
        <end position="321"/>
    </location>
</feature>
<dbReference type="InterPro" id="IPR036890">
    <property type="entry name" value="HATPase_C_sf"/>
</dbReference>
<dbReference type="EC" id="2.7.13.3" evidence="2"/>
<dbReference type="PANTHER" id="PTHR24421">
    <property type="entry name" value="NITRATE/NITRITE SENSOR PROTEIN NARX-RELATED"/>
    <property type="match status" value="1"/>
</dbReference>
<name>A0AAJ1T370_9BACI</name>
<feature type="transmembrane region" description="Helical" evidence="8">
    <location>
        <begin position="267"/>
        <end position="290"/>
    </location>
</feature>
<keyword evidence="8" id="KW-1133">Transmembrane helix</keyword>
<feature type="transmembrane region" description="Helical" evidence="8">
    <location>
        <begin position="7"/>
        <end position="25"/>
    </location>
</feature>
<feature type="transmembrane region" description="Helical" evidence="8">
    <location>
        <begin position="201"/>
        <end position="222"/>
    </location>
</feature>
<evidence type="ECO:0000313" key="11">
    <source>
        <dbReference type="Proteomes" id="UP001237207"/>
    </source>
</evidence>
<evidence type="ECO:0000313" key="10">
    <source>
        <dbReference type="EMBL" id="MDQ0216372.1"/>
    </source>
</evidence>
<evidence type="ECO:0000256" key="4">
    <source>
        <dbReference type="ARBA" id="ARBA00022741"/>
    </source>
</evidence>
<keyword evidence="3 10" id="KW-0808">Transferase</keyword>
<proteinExistence type="predicted"/>
<feature type="transmembrane region" description="Helical" evidence="8">
    <location>
        <begin position="358"/>
        <end position="379"/>
    </location>
</feature>
<dbReference type="GO" id="GO:0000155">
    <property type="term" value="F:phosphorelay sensor kinase activity"/>
    <property type="evidence" value="ECO:0007669"/>
    <property type="project" value="InterPro"/>
</dbReference>
<keyword evidence="11" id="KW-1185">Reference proteome</keyword>
<comment type="caution">
    <text evidence="10">The sequence shown here is derived from an EMBL/GenBank/DDBJ whole genome shotgun (WGS) entry which is preliminary data.</text>
</comment>
<keyword evidence="5 10" id="KW-0418">Kinase</keyword>
<dbReference type="CDD" id="cd16917">
    <property type="entry name" value="HATPase_UhpB-NarQ-NarX-like"/>
    <property type="match status" value="1"/>
</dbReference>
<keyword evidence="8" id="KW-0812">Transmembrane</keyword>
<evidence type="ECO:0000256" key="1">
    <source>
        <dbReference type="ARBA" id="ARBA00000085"/>
    </source>
</evidence>
<dbReference type="PROSITE" id="PS50109">
    <property type="entry name" value="HIS_KIN"/>
    <property type="match status" value="1"/>
</dbReference>
<dbReference type="GO" id="GO:0005524">
    <property type="term" value="F:ATP binding"/>
    <property type="evidence" value="ECO:0007669"/>
    <property type="project" value="UniProtKB-KW"/>
</dbReference>
<evidence type="ECO:0000259" key="9">
    <source>
        <dbReference type="PROSITE" id="PS50109"/>
    </source>
</evidence>
<keyword evidence="4" id="KW-0547">Nucleotide-binding</keyword>
<dbReference type="SMART" id="SM00387">
    <property type="entry name" value="HATPase_c"/>
    <property type="match status" value="1"/>
</dbReference>
<organism evidence="10 11">
    <name type="scientific">Oikeobacillus pervagus</name>
    <dbReference type="NCBI Taxonomy" id="1325931"/>
    <lineage>
        <taxon>Bacteria</taxon>
        <taxon>Bacillati</taxon>
        <taxon>Bacillota</taxon>
        <taxon>Bacilli</taxon>
        <taxon>Bacillales</taxon>
        <taxon>Bacillaceae</taxon>
        <taxon>Oikeobacillus</taxon>
    </lineage>
</organism>
<feature type="transmembrane region" description="Helical" evidence="8">
    <location>
        <begin position="333"/>
        <end position="352"/>
    </location>
</feature>
<dbReference type="SUPFAM" id="SSF55874">
    <property type="entry name" value="ATPase domain of HSP90 chaperone/DNA topoisomerase II/histidine kinase"/>
    <property type="match status" value="1"/>
</dbReference>
<feature type="transmembrane region" description="Helical" evidence="8">
    <location>
        <begin position="115"/>
        <end position="133"/>
    </location>
</feature>
<dbReference type="Pfam" id="PF07730">
    <property type="entry name" value="HisKA_3"/>
    <property type="match status" value="1"/>
</dbReference>
<sequence length="765" mass="88911">MVIKNRKVMAIFIFTVYIALHIYLITQMMRPFSGITTSTDQHQNLIVKQIDKSGWVNDTDISKGDIIAKIDGKEIRETDIHKNLKYADDLTVEHNNKISHYMAPDTKVSDFLQELYIPGIFSILTLLLSILIFQKNSSTAHFLLGFLMLASLSFLASNAANRDFVAHLILIFSFQFGILSFFCFIYSTFLEKGLIQKKPTVMLTINIILAILIILLNVYDLFMKDLSSLFTGNLMLIYFSINIVYSIGLLIYIYIKKRDSSHEPFLKWMLVIPTVAFVPFIFLHAIPYIIGLPYLPDDMAALFLFAIPIGYSYLILTKQLLDINFILNRIRYYTVLSLIPTIIISFVVSGTVNHESNLFSRFLQNFFLIFTLNILFLLLKEKIDYSFRNQLFRDKTNITQSIDQFTKKLSTVMKEEELERLLVNEVVSVLNPSGITFIEYDLETFQYTTKVVHGDNDQFTLQKHQEWLIQSDTNGDLLKFKDSLGIRLYHRDQKMIYIWIGHKRNHTSFNINEKTWTITIVKYVRLVYENLHAINNLIQSLQKPNIGDHPTSVSLSRFLFQLAERERRRLASDLHDSALQDQIVWYRKLENLIQENQDIPSDVQKQLIKIQNGMVDVIKQIRSTCNELRPNLLLEGGLIKSLNELFSQIQMRVKYHLDYEFDNISDTFEDYNTTLSIYRVFQELLNNADKHSEATHVSVSMWEEDQTIFIDYRDNGKGFDLNSPPTKKNHMGLSGLKERIFSLNGEVEFITSEGKGLQVYITIPR</sequence>
<evidence type="ECO:0000256" key="3">
    <source>
        <dbReference type="ARBA" id="ARBA00022679"/>
    </source>
</evidence>
<evidence type="ECO:0000256" key="6">
    <source>
        <dbReference type="ARBA" id="ARBA00022840"/>
    </source>
</evidence>
<feature type="domain" description="Histidine kinase" evidence="9">
    <location>
        <begin position="677"/>
        <end position="765"/>
    </location>
</feature>
<comment type="catalytic activity">
    <reaction evidence="1">
        <text>ATP + protein L-histidine = ADP + protein N-phospho-L-histidine.</text>
        <dbReference type="EC" id="2.7.13.3"/>
    </reaction>
</comment>
<dbReference type="GO" id="GO:0016020">
    <property type="term" value="C:membrane"/>
    <property type="evidence" value="ECO:0007669"/>
    <property type="project" value="InterPro"/>
</dbReference>
<keyword evidence="8" id="KW-0472">Membrane</keyword>
<feature type="transmembrane region" description="Helical" evidence="8">
    <location>
        <begin position="166"/>
        <end position="189"/>
    </location>
</feature>
<dbReference type="EMBL" id="JAUSUC010000046">
    <property type="protein sequence ID" value="MDQ0216372.1"/>
    <property type="molecule type" value="Genomic_DNA"/>
</dbReference>
<dbReference type="PANTHER" id="PTHR24421:SF60">
    <property type="entry name" value="SENSOR HISTIDINE KINASE COMP"/>
    <property type="match status" value="1"/>
</dbReference>
<gene>
    <name evidence="10" type="ORF">J2S13_002830</name>
</gene>
<dbReference type="Proteomes" id="UP001237207">
    <property type="component" value="Unassembled WGS sequence"/>
</dbReference>
<dbReference type="Gene3D" id="3.30.565.10">
    <property type="entry name" value="Histidine kinase-like ATPase, C-terminal domain"/>
    <property type="match status" value="1"/>
</dbReference>
<evidence type="ECO:0000256" key="7">
    <source>
        <dbReference type="ARBA" id="ARBA00023012"/>
    </source>
</evidence>
<dbReference type="InterPro" id="IPR003594">
    <property type="entry name" value="HATPase_dom"/>
</dbReference>
<dbReference type="Pfam" id="PF02518">
    <property type="entry name" value="HATPase_c"/>
    <property type="match status" value="1"/>
</dbReference>